<gene>
    <name evidence="1" type="ORF">JCM19301_3943</name>
</gene>
<proteinExistence type="predicted"/>
<comment type="caution">
    <text evidence="1">The sequence shown here is derived from an EMBL/GenBank/DDBJ whole genome shotgun (WGS) entry which is preliminary data.</text>
</comment>
<accession>A0A090VND6</accession>
<dbReference type="EMBL" id="BBNR01000001">
    <property type="protein sequence ID" value="GAL65483.1"/>
    <property type="molecule type" value="Genomic_DNA"/>
</dbReference>
<reference evidence="1 2" key="1">
    <citation type="journal article" date="2014" name="Genome Announc.">
        <title>Draft Genome Sequence of Marine Flavobacterium Jejuia pallidilutea Strain 11shimoA1 and Pigmentation Mutants.</title>
        <authorList>
            <person name="Takatani N."/>
            <person name="Nakanishi M."/>
            <person name="Meirelles P."/>
            <person name="Mino S."/>
            <person name="Suda W."/>
            <person name="Oshima K."/>
            <person name="Hattori M."/>
            <person name="Ohkuma M."/>
            <person name="Hosokawa M."/>
            <person name="Miyashita K."/>
            <person name="Thompson F.L."/>
            <person name="Niwa A."/>
            <person name="Sawabe T."/>
            <person name="Sawabe T."/>
        </authorList>
    </citation>
    <scope>NUCLEOTIDE SEQUENCE [LARGE SCALE GENOMIC DNA]</scope>
    <source>
        <strain evidence="1 2">JCM 19301</strain>
    </source>
</reference>
<evidence type="ECO:0000313" key="1">
    <source>
        <dbReference type="EMBL" id="GAL65483.1"/>
    </source>
</evidence>
<organism evidence="1 2">
    <name type="scientific">Jejuia pallidilutea</name>
    <dbReference type="NCBI Taxonomy" id="504487"/>
    <lineage>
        <taxon>Bacteria</taxon>
        <taxon>Pseudomonadati</taxon>
        <taxon>Bacteroidota</taxon>
        <taxon>Flavobacteriia</taxon>
        <taxon>Flavobacteriales</taxon>
        <taxon>Flavobacteriaceae</taxon>
        <taxon>Jejuia</taxon>
    </lineage>
</organism>
<dbReference type="AlphaFoldDB" id="A0A090VND6"/>
<evidence type="ECO:0000313" key="2">
    <source>
        <dbReference type="Proteomes" id="UP000029641"/>
    </source>
</evidence>
<dbReference type="RefSeq" id="WP_042240416.1">
    <property type="nucleotide sequence ID" value="NZ_BBNR01000001.1"/>
</dbReference>
<sequence length="391" mass="44842">MIDAVNNHEYVLEDDVIPGYPVVVIKNNERLAVNTNDHNFARSTEVLEAQDGTSYRFLDDNLNANLTRSTNRDFLQIDDGNDGGSCNPPFPIISGRENTVPQFLKTAHDVFDGRISQPWQRDNIYYQLTPTQTTNTYVGGRYLEAITYFRLNNNNPELIFSIMSDQNNSANPDPMRTNQSWERDRTRVPWTDGAFEIGVSVTDNSKTRGNINMAFTFPAAPEELFIFSYESIVRRRGWGITWKRTYWRPKIDGFKGMDFTSTNIDAIKLHIHAWDLTEYSNIWHLDFKEVDVSTEITTKTTNVKKYNTNVSINIPLGEKEKAGLKFGASVEETNTDERNFKWVEGSDELGRIVIPFGDKTVIKNPCDGKLYPRLYNNASITLEMRPVQVEF</sequence>
<protein>
    <submittedName>
        <fullName evidence="1">Uncharacterized protein</fullName>
    </submittedName>
</protein>
<dbReference type="Proteomes" id="UP000029641">
    <property type="component" value="Unassembled WGS sequence"/>
</dbReference>
<dbReference type="STRING" id="504487.JCM19538_1957"/>
<name>A0A090VND6_9FLAO</name>